<protein>
    <submittedName>
        <fullName evidence="1">Uncharacterized protein</fullName>
    </submittedName>
</protein>
<accession>A0A0F2LWE3</accession>
<dbReference type="AlphaFoldDB" id="A0A0F2LWE3"/>
<evidence type="ECO:0000313" key="1">
    <source>
        <dbReference type="EMBL" id="KJR80815.1"/>
    </source>
</evidence>
<proteinExistence type="predicted"/>
<sequence>MSRLLHGQNDITKGEGLKIKRGYHTAFDFATTVYVLYHFGQSRPVSSMSAGTRSHSGSFAGMLVLNTQNLRY</sequence>
<gene>
    <name evidence="1" type="ORF">SPSK_05771</name>
</gene>
<dbReference type="Proteomes" id="UP000033710">
    <property type="component" value="Unassembled WGS sequence"/>
</dbReference>
<dbReference type="KEGG" id="ssck:SPSK_05771"/>
<dbReference type="EMBL" id="AXCR01000012">
    <property type="protein sequence ID" value="KJR80815.1"/>
    <property type="molecule type" value="Genomic_DNA"/>
</dbReference>
<dbReference type="VEuPathDB" id="FungiDB:SPSK_05771"/>
<organism evidence="1 2">
    <name type="scientific">Sporothrix schenckii 1099-18</name>
    <dbReference type="NCBI Taxonomy" id="1397361"/>
    <lineage>
        <taxon>Eukaryota</taxon>
        <taxon>Fungi</taxon>
        <taxon>Dikarya</taxon>
        <taxon>Ascomycota</taxon>
        <taxon>Pezizomycotina</taxon>
        <taxon>Sordariomycetes</taxon>
        <taxon>Sordariomycetidae</taxon>
        <taxon>Ophiostomatales</taxon>
        <taxon>Ophiostomataceae</taxon>
        <taxon>Sporothrix</taxon>
    </lineage>
</organism>
<evidence type="ECO:0000313" key="2">
    <source>
        <dbReference type="Proteomes" id="UP000033710"/>
    </source>
</evidence>
<reference evidence="1 2" key="2">
    <citation type="journal article" date="2015" name="Eukaryot. Cell">
        <title>Asexual propagation of a virulent clone complex in a human and feline outbreak of sporotrichosis.</title>
        <authorList>
            <person name="Teixeira Mde M."/>
            <person name="Rodrigues A.M."/>
            <person name="Tsui C.K."/>
            <person name="de Almeida L.G."/>
            <person name="Van Diepeningen A.D."/>
            <person name="van den Ende B.G."/>
            <person name="Fernandes G.F."/>
            <person name="Kano R."/>
            <person name="Hamelin R.C."/>
            <person name="Lopes-Bezerra L.M."/>
            <person name="Vasconcelos A.T."/>
            <person name="de Hoog S."/>
            <person name="de Camargo Z.P."/>
            <person name="Felipe M.S."/>
        </authorList>
    </citation>
    <scope>NUCLEOTIDE SEQUENCE [LARGE SCALE GENOMIC DNA]</scope>
    <source>
        <strain evidence="1 2">1099-18</strain>
    </source>
</reference>
<comment type="caution">
    <text evidence="1">The sequence shown here is derived from an EMBL/GenBank/DDBJ whole genome shotgun (WGS) entry which is preliminary data.</text>
</comment>
<reference evidence="1 2" key="1">
    <citation type="journal article" date="2014" name="BMC Genomics">
        <title>Comparative genomics of the major fungal agents of human and animal Sporotrichosis: Sporothrix schenckii and Sporothrix brasiliensis.</title>
        <authorList>
            <person name="Teixeira M.M."/>
            <person name="de Almeida L.G."/>
            <person name="Kubitschek-Barreira P."/>
            <person name="Alves F.L."/>
            <person name="Kioshima E.S."/>
            <person name="Abadio A.K."/>
            <person name="Fernandes L."/>
            <person name="Derengowski L.S."/>
            <person name="Ferreira K.S."/>
            <person name="Souza R.C."/>
            <person name="Ruiz J.C."/>
            <person name="de Andrade N.C."/>
            <person name="Paes H.C."/>
            <person name="Nicola A.M."/>
            <person name="Albuquerque P."/>
            <person name="Gerber A.L."/>
            <person name="Martins V.P."/>
            <person name="Peconick L.D."/>
            <person name="Neto A.V."/>
            <person name="Chaucanez C.B."/>
            <person name="Silva P.A."/>
            <person name="Cunha O.L."/>
            <person name="de Oliveira F.F."/>
            <person name="dos Santos T.C."/>
            <person name="Barros A.L."/>
            <person name="Soares M.A."/>
            <person name="de Oliveira L.M."/>
            <person name="Marini M.M."/>
            <person name="Villalobos-Duno H."/>
            <person name="Cunha M.M."/>
            <person name="de Hoog S."/>
            <person name="da Silveira J.F."/>
            <person name="Henrissat B."/>
            <person name="Nino-Vega G.A."/>
            <person name="Cisalpino P.S."/>
            <person name="Mora-Montes H.M."/>
            <person name="Almeida S.R."/>
            <person name="Stajich J.E."/>
            <person name="Lopes-Bezerra L.M."/>
            <person name="Vasconcelos A.T."/>
            <person name="Felipe M.S."/>
        </authorList>
    </citation>
    <scope>NUCLEOTIDE SEQUENCE [LARGE SCALE GENOMIC DNA]</scope>
    <source>
        <strain evidence="1 2">1099-18</strain>
    </source>
</reference>
<name>A0A0F2LWE3_SPOSC</name>
<dbReference type="GeneID" id="27667783"/>
<dbReference type="RefSeq" id="XP_016583491.1">
    <property type="nucleotide sequence ID" value="XM_016732506.1"/>
</dbReference>